<organism evidence="8 9">
    <name type="scientific">Methanocella paludicola (strain DSM 17711 / JCM 13418 / NBRC 101707 / SANAE)</name>
    <dbReference type="NCBI Taxonomy" id="304371"/>
    <lineage>
        <taxon>Archaea</taxon>
        <taxon>Methanobacteriati</taxon>
        <taxon>Methanobacteriota</taxon>
        <taxon>Stenosarchaea group</taxon>
        <taxon>Methanomicrobia</taxon>
        <taxon>Methanocellales</taxon>
        <taxon>Methanocellaceae</taxon>
        <taxon>Methanocella</taxon>
    </lineage>
</organism>
<dbReference type="PROSITE" id="PS50850">
    <property type="entry name" value="MFS"/>
    <property type="match status" value="1"/>
</dbReference>
<gene>
    <name evidence="8" type="ordered locus">MCP_2155</name>
</gene>
<sequence>MDIPKELKMDGNAKMALLVVAIAIFTDMAIYSMIVPILPQYATGLGASQQMIGIMFASYALMLLVASPVFGVISDRVGRKAPMVVGLVGLFLSTLMFAYANDFTLLIVARALQGISAAATYTAGLALLADFFPPDRRQWATGIAITGSFVGTLVAPGIGGYLFELGGYHLPFLAAAGLVAIDGIARIFLLKDPPARVAAEKGIIRSMLKDPVILTVGGLILITSGVIAMLEPTLPLFLQMQMGTSPGAIGILFGILALASVIFAPVAYKLSDAFGRKRVILAGMVLTAIALPTLALPSSFILEAVAMAVLGAVLSVMLSSAPQEMTDAVDRRGSNAYGSVYAYYNIAMSFGMMVGPVVGGVLAGYLGLALALVVCAAGLVAYALLYAVISRPAAPAASAVSN</sequence>
<keyword evidence="9" id="KW-1185">Reference proteome</keyword>
<dbReference type="KEGG" id="mpd:MCP_2155"/>
<keyword evidence="4 6" id="KW-1133">Transmembrane helix</keyword>
<feature type="transmembrane region" description="Helical" evidence="6">
    <location>
        <begin position="81"/>
        <end position="100"/>
    </location>
</feature>
<feature type="transmembrane region" description="Helical" evidence="6">
    <location>
        <begin position="368"/>
        <end position="389"/>
    </location>
</feature>
<dbReference type="Proteomes" id="UP000001882">
    <property type="component" value="Chromosome"/>
</dbReference>
<dbReference type="Pfam" id="PF07690">
    <property type="entry name" value="MFS_1"/>
    <property type="match status" value="1"/>
</dbReference>
<reference evidence="8 9" key="1">
    <citation type="journal article" date="2007" name="Appl. Environ. Microbiol.">
        <title>Isolation of key methanogens for global methane emission from rice paddy fields: a novel isolate affiliated with the clone cluster rice cluster I.</title>
        <authorList>
            <person name="Sakai S."/>
            <person name="Imachi H."/>
            <person name="Sekiguchi Y."/>
            <person name="Ohashi A."/>
            <person name="Harada H."/>
            <person name="Kamagata Y."/>
        </authorList>
    </citation>
    <scope>NUCLEOTIDE SEQUENCE [LARGE SCALE GENOMIC DNA]</scope>
    <source>
        <strain evidence="9">DSM 17711 / JCM 13418 / NBRC 101707 / SANAE</strain>
    </source>
</reference>
<dbReference type="InterPro" id="IPR036259">
    <property type="entry name" value="MFS_trans_sf"/>
</dbReference>
<dbReference type="PANTHER" id="PTHR23506:SF23">
    <property type="entry name" value="GH10249P"/>
    <property type="match status" value="1"/>
</dbReference>
<feature type="transmembrane region" description="Helical" evidence="6">
    <location>
        <begin position="139"/>
        <end position="163"/>
    </location>
</feature>
<feature type="transmembrane region" description="Helical" evidence="6">
    <location>
        <begin position="342"/>
        <end position="362"/>
    </location>
</feature>
<dbReference type="InterPro" id="IPR050930">
    <property type="entry name" value="MFS_Vesicular_Transporter"/>
</dbReference>
<comment type="subcellular location">
    <subcellularLocation>
        <location evidence="1">Membrane</location>
        <topology evidence="1">Multi-pass membrane protein</topology>
    </subcellularLocation>
</comment>
<dbReference type="InterPro" id="IPR020846">
    <property type="entry name" value="MFS_dom"/>
</dbReference>
<evidence type="ECO:0000256" key="5">
    <source>
        <dbReference type="ARBA" id="ARBA00023136"/>
    </source>
</evidence>
<protein>
    <submittedName>
        <fullName evidence="8">MFS transporter</fullName>
    </submittedName>
</protein>
<dbReference type="InterPro" id="IPR001958">
    <property type="entry name" value="Tet-R_TetA/multi-R_MdtG-like"/>
</dbReference>
<dbReference type="eggNOG" id="arCOG00130">
    <property type="taxonomic scope" value="Archaea"/>
</dbReference>
<evidence type="ECO:0000256" key="2">
    <source>
        <dbReference type="ARBA" id="ARBA00022448"/>
    </source>
</evidence>
<dbReference type="InterPro" id="IPR011701">
    <property type="entry name" value="MFS"/>
</dbReference>
<evidence type="ECO:0000259" key="7">
    <source>
        <dbReference type="PROSITE" id="PS50850"/>
    </source>
</evidence>
<reference evidence="8 9" key="2">
    <citation type="journal article" date="2008" name="Int. J. Syst. Evol. Microbiol.">
        <title>Methanocella paludicola gen. nov., sp. nov., a methane-producing archaeon, the first isolate of the lineage 'Rice Cluster I', and proposal of the new archaeal order Methanocellales ord. nov.</title>
        <authorList>
            <person name="Sakai S."/>
            <person name="Imachi H."/>
            <person name="Hanada S."/>
            <person name="Ohashi A."/>
            <person name="Harada H."/>
            <person name="Kamagata Y."/>
        </authorList>
    </citation>
    <scope>NUCLEOTIDE SEQUENCE [LARGE SCALE GENOMIC DNA]</scope>
    <source>
        <strain evidence="9">DSM 17711 / JCM 13418 / NBRC 101707 / SANAE</strain>
    </source>
</reference>
<feature type="transmembrane region" description="Helical" evidence="6">
    <location>
        <begin position="279"/>
        <end position="295"/>
    </location>
</feature>
<dbReference type="CDD" id="cd17325">
    <property type="entry name" value="MFS_MdtG_SLC18_like"/>
    <property type="match status" value="1"/>
</dbReference>
<dbReference type="GO" id="GO:0016020">
    <property type="term" value="C:membrane"/>
    <property type="evidence" value="ECO:0007669"/>
    <property type="project" value="UniProtKB-SubCell"/>
</dbReference>
<evidence type="ECO:0000313" key="9">
    <source>
        <dbReference type="Proteomes" id="UP000001882"/>
    </source>
</evidence>
<feature type="transmembrane region" description="Helical" evidence="6">
    <location>
        <begin position="15"/>
        <end position="39"/>
    </location>
</feature>
<feature type="transmembrane region" description="Helical" evidence="6">
    <location>
        <begin position="301"/>
        <end position="321"/>
    </location>
</feature>
<dbReference type="SUPFAM" id="SSF103473">
    <property type="entry name" value="MFS general substrate transporter"/>
    <property type="match status" value="1"/>
</dbReference>
<feature type="domain" description="Major facilitator superfamily (MFS) profile" evidence="7">
    <location>
        <begin position="16"/>
        <end position="395"/>
    </location>
</feature>
<dbReference type="PANTHER" id="PTHR23506">
    <property type="entry name" value="GH10249P"/>
    <property type="match status" value="1"/>
</dbReference>
<name>D1Z0K5_METPS</name>
<feature type="transmembrane region" description="Helical" evidence="6">
    <location>
        <begin position="169"/>
        <end position="190"/>
    </location>
</feature>
<evidence type="ECO:0000256" key="3">
    <source>
        <dbReference type="ARBA" id="ARBA00022692"/>
    </source>
</evidence>
<dbReference type="Gene3D" id="1.20.1250.20">
    <property type="entry name" value="MFS general substrate transporter like domains"/>
    <property type="match status" value="2"/>
</dbReference>
<dbReference type="GeneID" id="8682002"/>
<feature type="transmembrane region" description="Helical" evidence="6">
    <location>
        <begin position="51"/>
        <end position="74"/>
    </location>
</feature>
<proteinExistence type="predicted"/>
<dbReference type="SMR" id="D1Z0K5"/>
<evidence type="ECO:0000313" key="8">
    <source>
        <dbReference type="EMBL" id="BAI62227.1"/>
    </source>
</evidence>
<feature type="transmembrane region" description="Helical" evidence="6">
    <location>
        <begin position="112"/>
        <end position="132"/>
    </location>
</feature>
<keyword evidence="2" id="KW-0813">Transport</keyword>
<dbReference type="PRINTS" id="PR01035">
    <property type="entry name" value="TCRTETA"/>
</dbReference>
<evidence type="ECO:0000256" key="4">
    <source>
        <dbReference type="ARBA" id="ARBA00022989"/>
    </source>
</evidence>
<keyword evidence="3 6" id="KW-0812">Transmembrane</keyword>
<dbReference type="GO" id="GO:0022857">
    <property type="term" value="F:transmembrane transporter activity"/>
    <property type="evidence" value="ECO:0007669"/>
    <property type="project" value="InterPro"/>
</dbReference>
<dbReference type="RefSeq" id="WP_012900901.1">
    <property type="nucleotide sequence ID" value="NC_013665.1"/>
</dbReference>
<dbReference type="InParanoid" id="D1Z0K5"/>
<reference evidence="9" key="3">
    <citation type="journal article" date="2011" name="PLoS ONE">
        <title>Genome sequence of a mesophilic hydrogenotrophic methanogen Methanocella paludicola, the first cultivated representative of the order Methanocellales.</title>
        <authorList>
            <person name="Sakai S."/>
            <person name="Takaki Y."/>
            <person name="Shimamura S."/>
            <person name="Sekine M."/>
            <person name="Tajima T."/>
            <person name="Kosugi H."/>
            <person name="Ichikawa N."/>
            <person name="Tasumi E."/>
            <person name="Hiraki A.T."/>
            <person name="Shimizu A."/>
            <person name="Kato Y."/>
            <person name="Nishiko R."/>
            <person name="Mori K."/>
            <person name="Fujita N."/>
            <person name="Imachi H."/>
            <person name="Takai K."/>
        </authorList>
    </citation>
    <scope>NUCLEOTIDE SEQUENCE [LARGE SCALE GENOMIC DNA]</scope>
    <source>
        <strain evidence="9">DSM 17711 / JCM 13418 / NBRC 101707 / SANAE</strain>
    </source>
</reference>
<dbReference type="EMBL" id="AP011532">
    <property type="protein sequence ID" value="BAI62227.1"/>
    <property type="molecule type" value="Genomic_DNA"/>
</dbReference>
<feature type="transmembrane region" description="Helical" evidence="6">
    <location>
        <begin position="211"/>
        <end position="229"/>
    </location>
</feature>
<dbReference type="AlphaFoldDB" id="D1Z0K5"/>
<keyword evidence="5 6" id="KW-0472">Membrane</keyword>
<evidence type="ECO:0000256" key="6">
    <source>
        <dbReference type="SAM" id="Phobius"/>
    </source>
</evidence>
<feature type="transmembrane region" description="Helical" evidence="6">
    <location>
        <begin position="249"/>
        <end position="267"/>
    </location>
</feature>
<evidence type="ECO:0000256" key="1">
    <source>
        <dbReference type="ARBA" id="ARBA00004141"/>
    </source>
</evidence>
<dbReference type="STRING" id="304371.MCP_2155"/>
<accession>D1Z0K5</accession>
<dbReference type="OrthoDB" id="117970at2157"/>